<name>A0A645GRQ5_9ZZZZ</name>
<dbReference type="AlphaFoldDB" id="A0A645GRQ5"/>
<accession>A0A645GRQ5</accession>
<gene>
    <name evidence="1" type="ORF">SDC9_173737</name>
</gene>
<evidence type="ECO:0000313" key="1">
    <source>
        <dbReference type="EMBL" id="MPN26313.1"/>
    </source>
</evidence>
<protein>
    <submittedName>
        <fullName evidence="1">Uncharacterized protein</fullName>
    </submittedName>
</protein>
<proteinExistence type="predicted"/>
<organism evidence="1">
    <name type="scientific">bioreactor metagenome</name>
    <dbReference type="NCBI Taxonomy" id="1076179"/>
    <lineage>
        <taxon>unclassified sequences</taxon>
        <taxon>metagenomes</taxon>
        <taxon>ecological metagenomes</taxon>
    </lineage>
</organism>
<reference evidence="1" key="1">
    <citation type="submission" date="2019-08" db="EMBL/GenBank/DDBJ databases">
        <authorList>
            <person name="Kucharzyk K."/>
            <person name="Murdoch R.W."/>
            <person name="Higgins S."/>
            <person name="Loffler F."/>
        </authorList>
    </citation>
    <scope>NUCLEOTIDE SEQUENCE</scope>
</reference>
<sequence>MFYVFGVAQVVAHVEVADYNDFFALVVAVYTDGVKRVHSNRSINIIVT</sequence>
<comment type="caution">
    <text evidence="1">The sequence shown here is derived from an EMBL/GenBank/DDBJ whole genome shotgun (WGS) entry which is preliminary data.</text>
</comment>
<dbReference type="EMBL" id="VSSQ01075792">
    <property type="protein sequence ID" value="MPN26313.1"/>
    <property type="molecule type" value="Genomic_DNA"/>
</dbReference>